<feature type="region of interest" description="Disordered" evidence="1">
    <location>
        <begin position="1"/>
        <end position="56"/>
    </location>
</feature>
<dbReference type="Proteomes" id="UP000683000">
    <property type="component" value="Unassembled WGS sequence"/>
</dbReference>
<keyword evidence="3" id="KW-1185">Reference proteome</keyword>
<comment type="caution">
    <text evidence="2">The sequence shown here is derived from an EMBL/GenBank/DDBJ whole genome shotgun (WGS) entry which is preliminary data.</text>
</comment>
<proteinExistence type="predicted"/>
<evidence type="ECO:0000313" key="2">
    <source>
        <dbReference type="EMBL" id="KAG6373289.1"/>
    </source>
</evidence>
<reference evidence="2" key="1">
    <citation type="submission" date="2021-03" db="EMBL/GenBank/DDBJ databases">
        <title>Evolutionary innovations through gain and loss of genes in the ectomycorrhizal Boletales.</title>
        <authorList>
            <person name="Wu G."/>
            <person name="Miyauchi S."/>
            <person name="Morin E."/>
            <person name="Yang Z.-L."/>
            <person name="Xu J."/>
            <person name="Martin F.M."/>
        </authorList>
    </citation>
    <scope>NUCLEOTIDE SEQUENCE</scope>
    <source>
        <strain evidence="2">BR01</strain>
    </source>
</reference>
<accession>A0A8I2YJZ9</accession>
<name>A0A8I2YJZ9_9AGAM</name>
<feature type="compositionally biased region" description="Basic and acidic residues" evidence="1">
    <location>
        <begin position="43"/>
        <end position="56"/>
    </location>
</feature>
<evidence type="ECO:0000256" key="1">
    <source>
        <dbReference type="SAM" id="MobiDB-lite"/>
    </source>
</evidence>
<dbReference type="AlphaFoldDB" id="A0A8I2YJZ9"/>
<dbReference type="OrthoDB" id="10596984at2759"/>
<protein>
    <submittedName>
        <fullName evidence="2">Uncharacterized protein</fullName>
    </submittedName>
</protein>
<dbReference type="EMBL" id="JAGFBS010000022">
    <property type="protein sequence ID" value="KAG6373289.1"/>
    <property type="molecule type" value="Genomic_DNA"/>
</dbReference>
<sequence>MVAPSCLRIPSETQPAELSPRRTRPSNATAHPGLPDKPTPRCTSKEKHADKEKANEVKEAKKFTLKGAYQLIFAMQAEMAKEQTEGSKSRATVHPKPCVIKKEPQLELPMILDSWYPHKYCQHTIQTNSQLFVLTELKEKLVDKRGLREILAEATHQQILETGSNSGTVAQAVSARTRTINADDDGNKHLIPAINVSDELEQSNIY</sequence>
<evidence type="ECO:0000313" key="3">
    <source>
        <dbReference type="Proteomes" id="UP000683000"/>
    </source>
</evidence>
<gene>
    <name evidence="2" type="ORF">JVT61DRAFT_6418</name>
</gene>
<organism evidence="2 3">
    <name type="scientific">Boletus reticuloceps</name>
    <dbReference type="NCBI Taxonomy" id="495285"/>
    <lineage>
        <taxon>Eukaryota</taxon>
        <taxon>Fungi</taxon>
        <taxon>Dikarya</taxon>
        <taxon>Basidiomycota</taxon>
        <taxon>Agaricomycotina</taxon>
        <taxon>Agaricomycetes</taxon>
        <taxon>Agaricomycetidae</taxon>
        <taxon>Boletales</taxon>
        <taxon>Boletineae</taxon>
        <taxon>Boletaceae</taxon>
        <taxon>Boletoideae</taxon>
        <taxon>Boletus</taxon>
    </lineage>
</organism>